<feature type="compositionally biased region" description="Low complexity" evidence="1">
    <location>
        <begin position="11"/>
        <end position="42"/>
    </location>
</feature>
<organism evidence="2">
    <name type="scientific">uncultured Ramlibacter sp</name>
    <dbReference type="NCBI Taxonomy" id="260755"/>
    <lineage>
        <taxon>Bacteria</taxon>
        <taxon>Pseudomonadati</taxon>
        <taxon>Pseudomonadota</taxon>
        <taxon>Betaproteobacteria</taxon>
        <taxon>Burkholderiales</taxon>
        <taxon>Comamonadaceae</taxon>
        <taxon>Ramlibacter</taxon>
        <taxon>environmental samples</taxon>
    </lineage>
</organism>
<keyword evidence="2" id="KW-0456">Lyase</keyword>
<proteinExistence type="predicted"/>
<accession>A0A6J4NRP7</accession>
<reference evidence="2" key="1">
    <citation type="submission" date="2020-02" db="EMBL/GenBank/DDBJ databases">
        <authorList>
            <person name="Meier V. D."/>
        </authorList>
    </citation>
    <scope>NUCLEOTIDE SEQUENCE</scope>
    <source>
        <strain evidence="2">AVDCRST_MAG51</strain>
    </source>
</reference>
<feature type="non-terminal residue" evidence="2">
    <location>
        <position position="42"/>
    </location>
</feature>
<dbReference type="EC" id="4.2.1.1" evidence="2"/>
<dbReference type="AlphaFoldDB" id="A0A6J4NRP7"/>
<evidence type="ECO:0000313" key="2">
    <source>
        <dbReference type="EMBL" id="CAA9389821.1"/>
    </source>
</evidence>
<feature type="compositionally biased region" description="Basic residues" evidence="1">
    <location>
        <begin position="1"/>
        <end position="10"/>
    </location>
</feature>
<protein>
    <submittedName>
        <fullName evidence="2">Carbonic anhydrase, beta class</fullName>
        <ecNumber evidence="2">4.2.1.1</ecNumber>
    </submittedName>
</protein>
<feature type="region of interest" description="Disordered" evidence="1">
    <location>
        <begin position="1"/>
        <end position="42"/>
    </location>
</feature>
<gene>
    <name evidence="2" type="ORF">AVDCRST_MAG51-333</name>
</gene>
<dbReference type="GO" id="GO:0004089">
    <property type="term" value="F:carbonate dehydratase activity"/>
    <property type="evidence" value="ECO:0007669"/>
    <property type="project" value="UniProtKB-EC"/>
</dbReference>
<evidence type="ECO:0000256" key="1">
    <source>
        <dbReference type="SAM" id="MobiDB-lite"/>
    </source>
</evidence>
<feature type="non-terminal residue" evidence="2">
    <location>
        <position position="1"/>
    </location>
</feature>
<dbReference type="EMBL" id="CADCUX010000082">
    <property type="protein sequence ID" value="CAA9389821.1"/>
    <property type="molecule type" value="Genomic_DNA"/>
</dbReference>
<sequence>ARLGLRRARRPAAGPGHVGRPAGRPGAALPGRRATGGPRPQL</sequence>
<name>A0A6J4NRP7_9BURK</name>